<accession>A0A199XR49</accession>
<evidence type="ECO:0000313" key="1">
    <source>
        <dbReference type="EMBL" id="OAZ04120.1"/>
    </source>
</evidence>
<reference evidence="1 2" key="1">
    <citation type="submission" date="2016-06" db="EMBL/GenBank/DDBJ databases">
        <title>Draft genome sequence of Flavobacterium succinicans strain DD5b.</title>
        <authorList>
            <person name="Poehlein A."/>
            <person name="Daniel R."/>
            <person name="Simeonova D.D."/>
        </authorList>
    </citation>
    <scope>NUCLEOTIDE SEQUENCE [LARGE SCALE GENOMIC DNA]</scope>
    <source>
        <strain evidence="1 2">DD5b</strain>
    </source>
</reference>
<organism evidence="1 2">
    <name type="scientific">Flavobacterium succinicans</name>
    <dbReference type="NCBI Taxonomy" id="29536"/>
    <lineage>
        <taxon>Bacteria</taxon>
        <taxon>Pseudomonadati</taxon>
        <taxon>Bacteroidota</taxon>
        <taxon>Flavobacteriia</taxon>
        <taxon>Flavobacteriales</taxon>
        <taxon>Flavobacteriaceae</taxon>
        <taxon>Flavobacterium</taxon>
    </lineage>
</organism>
<proteinExistence type="predicted"/>
<evidence type="ECO:0000313" key="2">
    <source>
        <dbReference type="Proteomes" id="UP000093807"/>
    </source>
</evidence>
<dbReference type="PATRIC" id="fig|29536.5.peg.1563"/>
<dbReference type="RefSeq" id="WP_064715312.1">
    <property type="nucleotide sequence ID" value="NZ_JMTM01000044.1"/>
</dbReference>
<sequence>MKEREIIYDASPEKFYEIYEIISSSVDYISPKDEFHICRYCTLTNPTFKSKAHFLPEFMGNKTLFSFNECDGCNRKFGLYETNLSAFSGIKNSFVPIKGKKKYPKFKSNDGKFTNQVYDGNKVITKVEGDTDFMKLENGTLHIKAETQTFTPLYVYKALVKFALSMLKKEEVFKFKKTFDWIGEAEKKYDDNLTPLLLIHNESRPPLIQPIAILSKRKNSEINSPEFTFILAFGFHRLQIFLPFNSSDEKLLNNEKTILPLNFHFVTQKEKNKGNWGFGHFDMNSLKKVRLTDDFKLNFTLSEDKE</sequence>
<protein>
    <recommendedName>
        <fullName evidence="3">HNH endonuclease 5 domain-containing protein</fullName>
    </recommendedName>
</protein>
<dbReference type="EMBL" id="JMTM01000044">
    <property type="protein sequence ID" value="OAZ04120.1"/>
    <property type="molecule type" value="Genomic_DNA"/>
</dbReference>
<gene>
    <name evidence="1" type="ORF">FLB_14890</name>
</gene>
<dbReference type="AlphaFoldDB" id="A0A199XR49"/>
<name>A0A199XR49_9FLAO</name>
<comment type="caution">
    <text evidence="1">The sequence shown here is derived from an EMBL/GenBank/DDBJ whole genome shotgun (WGS) entry which is preliminary data.</text>
</comment>
<evidence type="ECO:0008006" key="3">
    <source>
        <dbReference type="Google" id="ProtNLM"/>
    </source>
</evidence>
<keyword evidence="2" id="KW-1185">Reference proteome</keyword>
<dbReference type="OrthoDB" id="255953at2"/>
<dbReference type="Proteomes" id="UP000093807">
    <property type="component" value="Unassembled WGS sequence"/>
</dbReference>